<accession>A0A934WXJ6</accession>
<feature type="transmembrane region" description="Helical" evidence="6">
    <location>
        <begin position="423"/>
        <end position="446"/>
    </location>
</feature>
<feature type="transmembrane region" description="Helical" evidence="6">
    <location>
        <begin position="395"/>
        <end position="417"/>
    </location>
</feature>
<evidence type="ECO:0000256" key="5">
    <source>
        <dbReference type="ARBA" id="ARBA00023136"/>
    </source>
</evidence>
<evidence type="ECO:0000256" key="6">
    <source>
        <dbReference type="SAM" id="Phobius"/>
    </source>
</evidence>
<dbReference type="PANTHER" id="PTHR30619:SF1">
    <property type="entry name" value="RECOMBINATION PROTEIN 2"/>
    <property type="match status" value="1"/>
</dbReference>
<dbReference type="InterPro" id="IPR052159">
    <property type="entry name" value="Competence_DNA_uptake"/>
</dbReference>
<keyword evidence="4 6" id="KW-1133">Transmembrane helix</keyword>
<evidence type="ECO:0000259" key="7">
    <source>
        <dbReference type="Pfam" id="PF03772"/>
    </source>
</evidence>
<comment type="subcellular location">
    <subcellularLocation>
        <location evidence="1">Cell membrane</location>
        <topology evidence="1">Multi-pass membrane protein</topology>
    </subcellularLocation>
</comment>
<reference evidence="9" key="1">
    <citation type="submission" date="2021-01" db="EMBL/GenBank/DDBJ databases">
        <title>Marivirga aurantiaca sp. nov., isolated from intertidal surface sediments.</title>
        <authorList>
            <person name="Zhang M."/>
        </authorList>
    </citation>
    <scope>NUCLEOTIDE SEQUENCE</scope>
    <source>
        <strain evidence="9">S37H4</strain>
    </source>
</reference>
<feature type="domain" description="ComEC/Rec2-related protein" evidence="7">
    <location>
        <begin position="241"/>
        <end position="508"/>
    </location>
</feature>
<gene>
    <name evidence="9" type="ORF">JKA74_06865</name>
</gene>
<feature type="transmembrane region" description="Helical" evidence="6">
    <location>
        <begin position="515"/>
        <end position="532"/>
    </location>
</feature>
<keyword evidence="2" id="KW-1003">Cell membrane</keyword>
<dbReference type="InterPro" id="IPR004477">
    <property type="entry name" value="ComEC_N"/>
</dbReference>
<dbReference type="NCBIfam" id="TIGR00360">
    <property type="entry name" value="ComEC_N-term"/>
    <property type="match status" value="1"/>
</dbReference>
<feature type="transmembrane region" description="Helical" evidence="6">
    <location>
        <begin position="261"/>
        <end position="283"/>
    </location>
</feature>
<evidence type="ECO:0000256" key="2">
    <source>
        <dbReference type="ARBA" id="ARBA00022475"/>
    </source>
</evidence>
<feature type="transmembrane region" description="Helical" evidence="6">
    <location>
        <begin position="453"/>
        <end position="474"/>
    </location>
</feature>
<proteinExistence type="predicted"/>
<name>A0A934WXJ6_9BACT</name>
<dbReference type="Pfam" id="PF13567">
    <property type="entry name" value="DUF4131"/>
    <property type="match status" value="1"/>
</dbReference>
<dbReference type="RefSeq" id="WP_201430421.1">
    <property type="nucleotide sequence ID" value="NZ_JAEQBW010000002.1"/>
</dbReference>
<keyword evidence="3 6" id="KW-0812">Transmembrane</keyword>
<feature type="domain" description="DUF4131" evidence="8">
    <location>
        <begin position="35"/>
        <end position="199"/>
    </location>
</feature>
<evidence type="ECO:0000256" key="4">
    <source>
        <dbReference type="ARBA" id="ARBA00022989"/>
    </source>
</evidence>
<organism evidence="9 10">
    <name type="scientific">Marivirga aurantiaca</name>
    <dbReference type="NCBI Taxonomy" id="2802615"/>
    <lineage>
        <taxon>Bacteria</taxon>
        <taxon>Pseudomonadati</taxon>
        <taxon>Bacteroidota</taxon>
        <taxon>Cytophagia</taxon>
        <taxon>Cytophagales</taxon>
        <taxon>Marivirgaceae</taxon>
        <taxon>Marivirga</taxon>
    </lineage>
</organism>
<dbReference type="GO" id="GO:0005886">
    <property type="term" value="C:plasma membrane"/>
    <property type="evidence" value="ECO:0007669"/>
    <property type="project" value="UniProtKB-SubCell"/>
</dbReference>
<dbReference type="InterPro" id="IPR025405">
    <property type="entry name" value="DUF4131"/>
</dbReference>
<evidence type="ECO:0000313" key="10">
    <source>
        <dbReference type="Proteomes" id="UP000611723"/>
    </source>
</evidence>
<dbReference type="AlphaFoldDB" id="A0A934WXJ6"/>
<sequence length="705" mass="79907">MRQSWNRYAFIRFVLFLAIGIIAGVFLPEYFTFVFCLLILLAFSYFAVHLLRGSQFKISLSISFSVMAFLICFAFGYLNAYWQAEKHASNHLLSFDETEIEAFDGKLINRGKPTPKTYGFKASVSRLKIAGQWYPVTGKVLLYLEKDSISEKLQYGDVLLVKGKLSELEPPRNPLEFNYKRFLGFDQIYHQQYIPQSDFIKIDSSKGNSIIAASIKTGQFLEEQLDKYITNPRSLAITKALTLGVKDELDNDLRNAYATAGAMHVLAVSGLHVGIIFLIVASLLRKWRYHKNGRFFFACVSLFVLWFYAFITGLSPSVLRAATMFSFIIIAQSARKRTNIYNTLAASAFVLLSFDPYLLFSVGFQLSYLAVLGIVFFQPKLYKLLQFKYVLADKIWAITCVSVAAQLATAPLGLLYFHQFPTYFFLSNLVVIPAAFVILNSTLVLLSISFLPALATVWGSLIDYFIQGVNFLVFGLDVFPKSTIDGIFITTAEAWAIYLMIACMALIIAERKSGYLVAAFMLSIGFSVSLIARQIENANTNYLTVYDVGNTNAMAVRSGFDQFLWVSEELAADKNKLRFHVYPSQLQAGIADFHPDKFEPKNQLNIFKKWQGISFSVWQNKTIAYWDVKASDSIHLAEELPIDLLILSNDAVRKPEQIRQFFRPALIIIDASNSYFTIQKLKANFEEENIDFYVVSEKGAFELKI</sequence>
<feature type="transmembrane region" description="Helical" evidence="6">
    <location>
        <begin position="486"/>
        <end position="508"/>
    </location>
</feature>
<dbReference type="Pfam" id="PF03772">
    <property type="entry name" value="Competence"/>
    <property type="match status" value="1"/>
</dbReference>
<dbReference type="EMBL" id="JAEQBW010000002">
    <property type="protein sequence ID" value="MBK6264752.1"/>
    <property type="molecule type" value="Genomic_DNA"/>
</dbReference>
<feature type="transmembrane region" description="Helical" evidence="6">
    <location>
        <begin position="58"/>
        <end position="82"/>
    </location>
</feature>
<protein>
    <submittedName>
        <fullName evidence="9">ComEC/Rec2 family competence protein</fullName>
    </submittedName>
</protein>
<comment type="caution">
    <text evidence="9">The sequence shown here is derived from an EMBL/GenBank/DDBJ whole genome shotgun (WGS) entry which is preliminary data.</text>
</comment>
<evidence type="ECO:0000313" key="9">
    <source>
        <dbReference type="EMBL" id="MBK6264752.1"/>
    </source>
</evidence>
<evidence type="ECO:0000259" key="8">
    <source>
        <dbReference type="Pfam" id="PF13567"/>
    </source>
</evidence>
<feature type="transmembrane region" description="Helical" evidence="6">
    <location>
        <begin position="32"/>
        <end position="51"/>
    </location>
</feature>
<evidence type="ECO:0000256" key="3">
    <source>
        <dbReference type="ARBA" id="ARBA00022692"/>
    </source>
</evidence>
<feature type="transmembrane region" description="Helical" evidence="6">
    <location>
        <begin position="295"/>
        <end position="311"/>
    </location>
</feature>
<keyword evidence="10" id="KW-1185">Reference proteome</keyword>
<dbReference type="PANTHER" id="PTHR30619">
    <property type="entry name" value="DNA INTERNALIZATION/COMPETENCE PROTEIN COMEC/REC2"/>
    <property type="match status" value="1"/>
</dbReference>
<feature type="transmembrane region" description="Helical" evidence="6">
    <location>
        <begin position="9"/>
        <end position="26"/>
    </location>
</feature>
<keyword evidence="5 6" id="KW-0472">Membrane</keyword>
<dbReference type="Proteomes" id="UP000611723">
    <property type="component" value="Unassembled WGS sequence"/>
</dbReference>
<evidence type="ECO:0000256" key="1">
    <source>
        <dbReference type="ARBA" id="ARBA00004651"/>
    </source>
</evidence>